<evidence type="ECO:0000313" key="3">
    <source>
        <dbReference type="Proteomes" id="UP001597304"/>
    </source>
</evidence>
<feature type="domain" description="CHRD" evidence="1">
    <location>
        <begin position="95"/>
        <end position="214"/>
    </location>
</feature>
<dbReference type="PROSITE" id="PS50933">
    <property type="entry name" value="CHRD"/>
    <property type="match status" value="1"/>
</dbReference>
<sequence length="214" mass="22184">MSTFTFPSSRSTLVLLALAVLVGGCASVDLGPRYNPPPVRMPQTTPPAQAPMPPVAQPSAVPPVQPMPQALPPIGTPPVGVPGAVPPAPIDPQASVVTLSTRLDAANTLPPARSSGTGQLDAIYDANTRLFRWKASWSGLSGAITGAQFHGPADQGQNGPATLVWPGPFGPKYEGRATLTPEQAVDLMGGRWYLNVQTTANPGGELRGQLHVVH</sequence>
<organism evidence="2 3">
    <name type="scientific">Ottowia flava</name>
    <dbReference type="NCBI Taxonomy" id="2675430"/>
    <lineage>
        <taxon>Bacteria</taxon>
        <taxon>Pseudomonadati</taxon>
        <taxon>Pseudomonadota</taxon>
        <taxon>Betaproteobacteria</taxon>
        <taxon>Burkholderiales</taxon>
        <taxon>Comamonadaceae</taxon>
        <taxon>Ottowia</taxon>
    </lineage>
</organism>
<dbReference type="SMART" id="SM00754">
    <property type="entry name" value="CHRD"/>
    <property type="match status" value="1"/>
</dbReference>
<accession>A0ABW4KP66</accession>
<dbReference type="InterPro" id="IPR010895">
    <property type="entry name" value="CHRD"/>
</dbReference>
<dbReference type="EMBL" id="JBHUEJ010000011">
    <property type="protein sequence ID" value="MFD1709889.1"/>
    <property type="molecule type" value="Genomic_DNA"/>
</dbReference>
<gene>
    <name evidence="2" type="ORF">ACFSF0_04685</name>
</gene>
<name>A0ABW4KP66_9BURK</name>
<protein>
    <submittedName>
        <fullName evidence="2">CHRD domain-containing protein</fullName>
    </submittedName>
</protein>
<dbReference type="Pfam" id="PF07452">
    <property type="entry name" value="CHRD"/>
    <property type="match status" value="1"/>
</dbReference>
<proteinExistence type="predicted"/>
<reference evidence="3" key="1">
    <citation type="journal article" date="2019" name="Int. J. Syst. Evol. Microbiol.">
        <title>The Global Catalogue of Microorganisms (GCM) 10K type strain sequencing project: providing services to taxonomists for standard genome sequencing and annotation.</title>
        <authorList>
            <consortium name="The Broad Institute Genomics Platform"/>
            <consortium name="The Broad Institute Genome Sequencing Center for Infectious Disease"/>
            <person name="Wu L."/>
            <person name="Ma J."/>
        </authorList>
    </citation>
    <scope>NUCLEOTIDE SEQUENCE [LARGE SCALE GENOMIC DNA]</scope>
    <source>
        <strain evidence="3">LMG 29247</strain>
    </source>
</reference>
<evidence type="ECO:0000259" key="1">
    <source>
        <dbReference type="PROSITE" id="PS50933"/>
    </source>
</evidence>
<dbReference type="RefSeq" id="WP_147914044.1">
    <property type="nucleotide sequence ID" value="NZ_JBHUEJ010000011.1"/>
</dbReference>
<keyword evidence="3" id="KW-1185">Reference proteome</keyword>
<evidence type="ECO:0000313" key="2">
    <source>
        <dbReference type="EMBL" id="MFD1709889.1"/>
    </source>
</evidence>
<comment type="caution">
    <text evidence="2">The sequence shown here is derived from an EMBL/GenBank/DDBJ whole genome shotgun (WGS) entry which is preliminary data.</text>
</comment>
<dbReference type="Proteomes" id="UP001597304">
    <property type="component" value="Unassembled WGS sequence"/>
</dbReference>